<reference evidence="4" key="1">
    <citation type="submission" date="2016-10" db="EMBL/GenBank/DDBJ databases">
        <authorList>
            <person name="Varghese N."/>
            <person name="Submissions S."/>
        </authorList>
    </citation>
    <scope>NUCLEOTIDE SEQUENCE [LARGE SCALE GENOMIC DNA]</scope>
    <source>
        <strain evidence="4">IBRC-M 10655</strain>
    </source>
</reference>
<feature type="coiled-coil region" evidence="1">
    <location>
        <begin position="25"/>
        <end position="155"/>
    </location>
</feature>
<evidence type="ECO:0008006" key="5">
    <source>
        <dbReference type="Google" id="ProtNLM"/>
    </source>
</evidence>
<dbReference type="EMBL" id="FNJB01000002">
    <property type="protein sequence ID" value="SDO20953.1"/>
    <property type="molecule type" value="Genomic_DNA"/>
</dbReference>
<keyword evidence="4" id="KW-1185">Reference proteome</keyword>
<evidence type="ECO:0000313" key="4">
    <source>
        <dbReference type="Proteomes" id="UP000199651"/>
    </source>
</evidence>
<accession>A0A1H0HPF9</accession>
<protein>
    <recommendedName>
        <fullName evidence="5">DivIVA protein</fullName>
    </recommendedName>
</protein>
<dbReference type="RefSeq" id="WP_228769678.1">
    <property type="nucleotide sequence ID" value="NZ_FNDV01000001.1"/>
</dbReference>
<feature type="compositionally biased region" description="Basic and acidic residues" evidence="2">
    <location>
        <begin position="239"/>
        <end position="249"/>
    </location>
</feature>
<sequence>MGLGEERDLVPLGAGFDITKRGYSRAQVEEHLERLDAELQLLHADRNAAVSQATDLAKQLERSRSEIDELKGQVERLSLPPTTLEGLSERLQRMLRLAQDEASEERARAEADAERIRQKAEADALILKQRYEKLMADLEQRRKAMEAEHVGVVEKARTDAEQTVAAAKAEAARIDAASLERRTKVEEDFEIAMASRRTESMRALAEQEATSKSEAERRVREATEEANRRRHEAITESTSRLKEATTEAHRRVREATEEANRRITHATQRVAALRQLRARVADQLHSARDLIADAHVQLADATPILDPLPEERAPKTIDGTPADESPTKMMKPVGPPQEHWEAVESDTERTPAASKKPERPTEKPEQKSAPKAEAVRAAEAEPNGERTQRLPKPTPDTTPVNSRG</sequence>
<evidence type="ECO:0000256" key="2">
    <source>
        <dbReference type="SAM" id="MobiDB-lite"/>
    </source>
</evidence>
<gene>
    <name evidence="3" type="ORF">SAMN05192558_102197</name>
</gene>
<feature type="region of interest" description="Disordered" evidence="2">
    <location>
        <begin position="302"/>
        <end position="404"/>
    </location>
</feature>
<dbReference type="STRING" id="504798.SAMN05421871_101106"/>
<proteinExistence type="predicted"/>
<evidence type="ECO:0000313" key="3">
    <source>
        <dbReference type="EMBL" id="SDO20953.1"/>
    </source>
</evidence>
<name>A0A1H0HPF9_9PSEU</name>
<keyword evidence="1" id="KW-0175">Coiled coil</keyword>
<organism evidence="3 4">
    <name type="scientific">Actinokineospora alba</name>
    <dbReference type="NCBI Taxonomy" id="504798"/>
    <lineage>
        <taxon>Bacteria</taxon>
        <taxon>Bacillati</taxon>
        <taxon>Actinomycetota</taxon>
        <taxon>Actinomycetes</taxon>
        <taxon>Pseudonocardiales</taxon>
        <taxon>Pseudonocardiaceae</taxon>
        <taxon>Actinokineospora</taxon>
    </lineage>
</organism>
<evidence type="ECO:0000256" key="1">
    <source>
        <dbReference type="SAM" id="Coils"/>
    </source>
</evidence>
<feature type="region of interest" description="Disordered" evidence="2">
    <location>
        <begin position="206"/>
        <end position="249"/>
    </location>
</feature>
<feature type="compositionally biased region" description="Polar residues" evidence="2">
    <location>
        <begin position="395"/>
        <end position="404"/>
    </location>
</feature>
<dbReference type="Proteomes" id="UP000199651">
    <property type="component" value="Unassembled WGS sequence"/>
</dbReference>
<feature type="compositionally biased region" description="Basic and acidic residues" evidence="2">
    <location>
        <begin position="209"/>
        <end position="227"/>
    </location>
</feature>
<dbReference type="AlphaFoldDB" id="A0A1H0HPF9"/>
<feature type="compositionally biased region" description="Basic and acidic residues" evidence="2">
    <location>
        <begin position="338"/>
        <end position="388"/>
    </location>
</feature>